<organism evidence="8 9">
    <name type="scientific">Paraphaeosphaeria sporulosa</name>
    <dbReference type="NCBI Taxonomy" id="1460663"/>
    <lineage>
        <taxon>Eukaryota</taxon>
        <taxon>Fungi</taxon>
        <taxon>Dikarya</taxon>
        <taxon>Ascomycota</taxon>
        <taxon>Pezizomycotina</taxon>
        <taxon>Dothideomycetes</taxon>
        <taxon>Pleosporomycetidae</taxon>
        <taxon>Pleosporales</taxon>
        <taxon>Massarineae</taxon>
        <taxon>Didymosphaeriaceae</taxon>
        <taxon>Paraphaeosphaeria</taxon>
    </lineage>
</organism>
<gene>
    <name evidence="8" type="ORF">CC84DRAFT_1048333</name>
</gene>
<dbReference type="GeneID" id="28756924"/>
<dbReference type="PROSITE" id="PS50850">
    <property type="entry name" value="MFS"/>
    <property type="match status" value="1"/>
</dbReference>
<dbReference type="OrthoDB" id="10021397at2759"/>
<evidence type="ECO:0000256" key="5">
    <source>
        <dbReference type="ARBA" id="ARBA00023136"/>
    </source>
</evidence>
<evidence type="ECO:0000313" key="9">
    <source>
        <dbReference type="Proteomes" id="UP000077069"/>
    </source>
</evidence>
<evidence type="ECO:0000256" key="2">
    <source>
        <dbReference type="ARBA" id="ARBA00022448"/>
    </source>
</evidence>
<dbReference type="Gene3D" id="1.20.1720.10">
    <property type="entry name" value="Multidrug resistance protein D"/>
    <property type="match status" value="1"/>
</dbReference>
<dbReference type="Proteomes" id="UP000077069">
    <property type="component" value="Unassembled WGS sequence"/>
</dbReference>
<proteinExistence type="predicted"/>
<dbReference type="GO" id="GO:0005886">
    <property type="term" value="C:plasma membrane"/>
    <property type="evidence" value="ECO:0007669"/>
    <property type="project" value="TreeGrafter"/>
</dbReference>
<keyword evidence="3" id="KW-0812">Transmembrane</keyword>
<keyword evidence="2" id="KW-0813">Transport</keyword>
<keyword evidence="6" id="KW-0325">Glycoprotein</keyword>
<evidence type="ECO:0000256" key="4">
    <source>
        <dbReference type="ARBA" id="ARBA00022989"/>
    </source>
</evidence>
<dbReference type="AlphaFoldDB" id="A0A177BVW4"/>
<protein>
    <recommendedName>
        <fullName evidence="7">Major facilitator superfamily (MFS) profile domain-containing protein</fullName>
    </recommendedName>
</protein>
<keyword evidence="4" id="KW-1133">Transmembrane helix</keyword>
<evidence type="ECO:0000313" key="8">
    <source>
        <dbReference type="EMBL" id="OAF99552.1"/>
    </source>
</evidence>
<name>A0A177BVW4_9PLEO</name>
<keyword evidence="9" id="KW-1185">Reference proteome</keyword>
<evidence type="ECO:0000256" key="3">
    <source>
        <dbReference type="ARBA" id="ARBA00022692"/>
    </source>
</evidence>
<dbReference type="PANTHER" id="PTHR23501:SF187">
    <property type="entry name" value="MAJOR FACILITATOR SUPERFAMILY (MFS) PROFILE DOMAIN-CONTAINING PROTEIN"/>
    <property type="match status" value="1"/>
</dbReference>
<dbReference type="InterPro" id="IPR020846">
    <property type="entry name" value="MFS_dom"/>
</dbReference>
<feature type="non-terminal residue" evidence="8">
    <location>
        <position position="1"/>
    </location>
</feature>
<dbReference type="GO" id="GO:0022857">
    <property type="term" value="F:transmembrane transporter activity"/>
    <property type="evidence" value="ECO:0007669"/>
    <property type="project" value="InterPro"/>
</dbReference>
<evidence type="ECO:0000256" key="1">
    <source>
        <dbReference type="ARBA" id="ARBA00004141"/>
    </source>
</evidence>
<feature type="domain" description="Major facilitator superfamily (MFS) profile" evidence="7">
    <location>
        <begin position="1"/>
        <end position="62"/>
    </location>
</feature>
<sequence>SAAVQPLFGQPCNNFGRCWRMLGATALFTLGSGICGGAVNSSMLIAGRGIQCAGSGGMVMIS</sequence>
<dbReference type="EMBL" id="KV441561">
    <property type="protein sequence ID" value="OAF99552.1"/>
    <property type="molecule type" value="Genomic_DNA"/>
</dbReference>
<feature type="non-terminal residue" evidence="8">
    <location>
        <position position="62"/>
    </location>
</feature>
<evidence type="ECO:0000259" key="7">
    <source>
        <dbReference type="PROSITE" id="PS50850"/>
    </source>
</evidence>
<dbReference type="InParanoid" id="A0A177BVW4"/>
<comment type="subcellular location">
    <subcellularLocation>
        <location evidence="1">Membrane</location>
        <topology evidence="1">Multi-pass membrane protein</topology>
    </subcellularLocation>
</comment>
<reference evidence="8 9" key="1">
    <citation type="submission" date="2016-05" db="EMBL/GenBank/DDBJ databases">
        <title>Comparative analysis of secretome profiles of manganese(II)-oxidizing ascomycete fungi.</title>
        <authorList>
            <consortium name="DOE Joint Genome Institute"/>
            <person name="Zeiner C.A."/>
            <person name="Purvine S.O."/>
            <person name="Zink E.M."/>
            <person name="Wu S."/>
            <person name="Pasa-Tolic L."/>
            <person name="Chaput D.L."/>
            <person name="Haridas S."/>
            <person name="Grigoriev I.V."/>
            <person name="Santelli C.M."/>
            <person name="Hansel C.M."/>
        </authorList>
    </citation>
    <scope>NUCLEOTIDE SEQUENCE [LARGE SCALE GENOMIC DNA]</scope>
    <source>
        <strain evidence="8 9">AP3s5-JAC2a</strain>
    </source>
</reference>
<dbReference type="PANTHER" id="PTHR23501">
    <property type="entry name" value="MAJOR FACILITATOR SUPERFAMILY"/>
    <property type="match status" value="1"/>
</dbReference>
<dbReference type="RefSeq" id="XP_018029918.1">
    <property type="nucleotide sequence ID" value="XM_018173438.1"/>
</dbReference>
<keyword evidence="5" id="KW-0472">Membrane</keyword>
<evidence type="ECO:0000256" key="6">
    <source>
        <dbReference type="ARBA" id="ARBA00023180"/>
    </source>
</evidence>
<accession>A0A177BVW4</accession>
<dbReference type="InterPro" id="IPR036259">
    <property type="entry name" value="MFS_trans_sf"/>
</dbReference>
<dbReference type="SUPFAM" id="SSF103473">
    <property type="entry name" value="MFS general substrate transporter"/>
    <property type="match status" value="1"/>
</dbReference>